<dbReference type="SMART" id="SM00554">
    <property type="entry name" value="FAS1"/>
    <property type="match status" value="1"/>
</dbReference>
<dbReference type="Proteomes" id="UP001388259">
    <property type="component" value="Unassembled WGS sequence"/>
</dbReference>
<dbReference type="Pfam" id="PF02469">
    <property type="entry name" value="Fasciclin"/>
    <property type="match status" value="1"/>
</dbReference>
<dbReference type="EMBL" id="JBANCF010000005">
    <property type="protein sequence ID" value="MEM0573496.1"/>
    <property type="molecule type" value="Genomic_DNA"/>
</dbReference>
<evidence type="ECO:0000313" key="5">
    <source>
        <dbReference type="Proteomes" id="UP001390963"/>
    </source>
</evidence>
<evidence type="ECO:0000313" key="2">
    <source>
        <dbReference type="EMBL" id="MEM0518543.1"/>
    </source>
</evidence>
<keyword evidence="5" id="KW-1185">Reference proteome</keyword>
<dbReference type="Gene3D" id="2.30.180.10">
    <property type="entry name" value="FAS1 domain"/>
    <property type="match status" value="1"/>
</dbReference>
<gene>
    <name evidence="3" type="ORF">VZD24_08220</name>
    <name evidence="2" type="ORF">VZD85_09290</name>
</gene>
<reference evidence="2 5" key="1">
    <citation type="submission" date="2024-01" db="EMBL/GenBank/DDBJ databases">
        <title>Aequorivita flavus sp. nov., isolated from deep-sea sediment.</title>
        <authorList>
            <person name="Chen X."/>
        </authorList>
    </citation>
    <scope>NUCLEOTIDE SEQUENCE</scope>
    <source>
        <strain evidence="2">MCCC 1A16923</strain>
        <strain evidence="3 5">MCCC 1A16935</strain>
    </source>
</reference>
<dbReference type="InterPro" id="IPR050904">
    <property type="entry name" value="Adhesion/Biosynth-related"/>
</dbReference>
<organism evidence="2 4">
    <name type="scientific">Aequorivita flava</name>
    <dbReference type="NCBI Taxonomy" id="3114371"/>
    <lineage>
        <taxon>Bacteria</taxon>
        <taxon>Pseudomonadati</taxon>
        <taxon>Bacteroidota</taxon>
        <taxon>Flavobacteriia</taxon>
        <taxon>Flavobacteriales</taxon>
        <taxon>Flavobacteriaceae</taxon>
        <taxon>Aequorivita</taxon>
    </lineage>
</organism>
<dbReference type="PROSITE" id="PS50213">
    <property type="entry name" value="FAS1"/>
    <property type="match status" value="1"/>
</dbReference>
<accession>A0AB35YV75</accession>
<dbReference type="InterPro" id="IPR036378">
    <property type="entry name" value="FAS1_dom_sf"/>
</dbReference>
<dbReference type="AlphaFoldDB" id="A0AB35YV75"/>
<dbReference type="PROSITE" id="PS51257">
    <property type="entry name" value="PROKAR_LIPOPROTEIN"/>
    <property type="match status" value="1"/>
</dbReference>
<feature type="domain" description="FAS1" evidence="1">
    <location>
        <begin position="61"/>
        <end position="204"/>
    </location>
</feature>
<comment type="caution">
    <text evidence="2">The sequence shown here is derived from an EMBL/GenBank/DDBJ whole genome shotgun (WGS) entry which is preliminary data.</text>
</comment>
<dbReference type="SUPFAM" id="SSF82153">
    <property type="entry name" value="FAS1 domain"/>
    <property type="match status" value="1"/>
</dbReference>
<dbReference type="PANTHER" id="PTHR10900:SF77">
    <property type="entry name" value="FI19380P1"/>
    <property type="match status" value="1"/>
</dbReference>
<proteinExistence type="predicted"/>
<dbReference type="InterPro" id="IPR000782">
    <property type="entry name" value="FAS1_domain"/>
</dbReference>
<evidence type="ECO:0000313" key="3">
    <source>
        <dbReference type="EMBL" id="MEM0573496.1"/>
    </source>
</evidence>
<dbReference type="EMBL" id="JAZBJM010000005">
    <property type="protein sequence ID" value="MEM0518543.1"/>
    <property type="molecule type" value="Genomic_DNA"/>
</dbReference>
<evidence type="ECO:0000313" key="4">
    <source>
        <dbReference type="Proteomes" id="UP001388259"/>
    </source>
</evidence>
<evidence type="ECO:0000259" key="1">
    <source>
        <dbReference type="PROSITE" id="PS50213"/>
    </source>
</evidence>
<dbReference type="PANTHER" id="PTHR10900">
    <property type="entry name" value="PERIOSTIN-RELATED"/>
    <property type="match status" value="1"/>
</dbReference>
<protein>
    <submittedName>
        <fullName evidence="2">Fasciclin domain-containing protein</fullName>
    </submittedName>
</protein>
<dbReference type="RefSeq" id="WP_279447098.1">
    <property type="nucleotide sequence ID" value="NZ_JAZBJM010000005.1"/>
</dbReference>
<sequence>MLKPIAFLSIFLFVLLTVSCKDEAQKSEDVTVANPPSKVAPAIPVKRAAKKDLTAEDIAELKSVMVRIMTEAKVKKFASYLVTAELTDQLTGNGPFTVFAPTNTALESLTSERTLFYSNTGNRAKLKEMLNGHIVSEKITKETLLQSIDKNGKAKFQTLAGTTLTAEKLGDAIIISDGKTGKATVVSNGVEASNGVVFMIDGVLNVN</sequence>
<dbReference type="Proteomes" id="UP001390963">
    <property type="component" value="Unassembled WGS sequence"/>
</dbReference>
<name>A0AB35YV75_9FLAO</name>